<proteinExistence type="predicted"/>
<reference evidence="1" key="1">
    <citation type="submission" date="2022-06" db="EMBL/GenBank/DDBJ databases">
        <title>Uncovering the hologenomic basis of an extraordinary plant invasion.</title>
        <authorList>
            <person name="Bieker V.C."/>
            <person name="Martin M.D."/>
            <person name="Gilbert T."/>
            <person name="Hodgins K."/>
            <person name="Battlay P."/>
            <person name="Petersen B."/>
            <person name="Wilson J."/>
        </authorList>
    </citation>
    <scope>NUCLEOTIDE SEQUENCE</scope>
    <source>
        <strain evidence="1">AA19_3_7</strain>
        <tissue evidence="1">Leaf</tissue>
    </source>
</reference>
<dbReference type="Proteomes" id="UP001206925">
    <property type="component" value="Unassembled WGS sequence"/>
</dbReference>
<organism evidence="1 2">
    <name type="scientific">Ambrosia artemisiifolia</name>
    <name type="common">Common ragweed</name>
    <dbReference type="NCBI Taxonomy" id="4212"/>
    <lineage>
        <taxon>Eukaryota</taxon>
        <taxon>Viridiplantae</taxon>
        <taxon>Streptophyta</taxon>
        <taxon>Embryophyta</taxon>
        <taxon>Tracheophyta</taxon>
        <taxon>Spermatophyta</taxon>
        <taxon>Magnoliopsida</taxon>
        <taxon>eudicotyledons</taxon>
        <taxon>Gunneridae</taxon>
        <taxon>Pentapetalae</taxon>
        <taxon>asterids</taxon>
        <taxon>campanulids</taxon>
        <taxon>Asterales</taxon>
        <taxon>Asteraceae</taxon>
        <taxon>Asteroideae</taxon>
        <taxon>Heliantheae alliance</taxon>
        <taxon>Heliantheae</taxon>
        <taxon>Ambrosia</taxon>
    </lineage>
</organism>
<comment type="caution">
    <text evidence="1">The sequence shown here is derived from an EMBL/GenBank/DDBJ whole genome shotgun (WGS) entry which is preliminary data.</text>
</comment>
<dbReference type="AlphaFoldDB" id="A0AAD5C7R9"/>
<sequence>FQCELGGQRVLHCSFFPPSTTSTTHIPLSLSQHPRTLSANRNNYYWAQYSCGCTMVGESWFHGLWKPSRKHDHGL</sequence>
<evidence type="ECO:0000313" key="1">
    <source>
        <dbReference type="EMBL" id="KAI7736118.1"/>
    </source>
</evidence>
<dbReference type="EMBL" id="JAMZMK010009358">
    <property type="protein sequence ID" value="KAI7736118.1"/>
    <property type="molecule type" value="Genomic_DNA"/>
</dbReference>
<keyword evidence="2" id="KW-1185">Reference proteome</keyword>
<gene>
    <name evidence="1" type="ORF">M8C21_032361</name>
</gene>
<evidence type="ECO:0000313" key="2">
    <source>
        <dbReference type="Proteomes" id="UP001206925"/>
    </source>
</evidence>
<name>A0AAD5C7R9_AMBAR</name>
<feature type="non-terminal residue" evidence="1">
    <location>
        <position position="75"/>
    </location>
</feature>
<protein>
    <submittedName>
        <fullName evidence="1">Uncharacterized protein</fullName>
    </submittedName>
</protein>
<accession>A0AAD5C7R9</accession>
<feature type="non-terminal residue" evidence="1">
    <location>
        <position position="1"/>
    </location>
</feature>